<dbReference type="InterPro" id="IPR047640">
    <property type="entry name" value="RpiR-like"/>
</dbReference>
<sequence length="267" mass="30622">MIAMSAHNMIKYLNHQTEENVQTKLIHFIFNHYHTLQHMTIIELAQRCYVSTASVSRFARNFGYHSFDDMKNSIATEMTISEPYVTYRMTKQSLKELSSHPDEFYRLFADGIITSIKDTVNTLPFEAIDMLLHRILQTDDVILFGYDIMIDELRIFQSTLLSCGIIVRLGETPDVQLELAKHLTSHSTAIVFSSFGTFFAKLPTVYSHIVQSNAHLILVTQMPGSNIYTGVFDEVLPISSKTNVEAGSYPMNFLLDYMARRIFVLQR</sequence>
<comment type="caution">
    <text evidence="2">The sequence shown here is derived from an EMBL/GenBank/DDBJ whole genome shotgun (WGS) entry which is preliminary data.</text>
</comment>
<organism evidence="2 3">
    <name type="scientific">Liquorilactobacillus ghanensis DSM 18630</name>
    <dbReference type="NCBI Taxonomy" id="1423750"/>
    <lineage>
        <taxon>Bacteria</taxon>
        <taxon>Bacillati</taxon>
        <taxon>Bacillota</taxon>
        <taxon>Bacilli</taxon>
        <taxon>Lactobacillales</taxon>
        <taxon>Lactobacillaceae</taxon>
        <taxon>Liquorilactobacillus</taxon>
    </lineage>
</organism>
<evidence type="ECO:0000313" key="2">
    <source>
        <dbReference type="EMBL" id="KRM05715.1"/>
    </source>
</evidence>
<dbReference type="InterPro" id="IPR000281">
    <property type="entry name" value="HTH_RpiR"/>
</dbReference>
<dbReference type="PATRIC" id="fig|1423750.3.peg.1457"/>
<dbReference type="InterPro" id="IPR036388">
    <property type="entry name" value="WH-like_DNA-bd_sf"/>
</dbReference>
<dbReference type="Gene3D" id="1.10.10.10">
    <property type="entry name" value="Winged helix-like DNA-binding domain superfamily/Winged helix DNA-binding domain"/>
    <property type="match status" value="1"/>
</dbReference>
<reference evidence="2 3" key="1">
    <citation type="journal article" date="2015" name="Genome Announc.">
        <title>Expanding the biotechnology potential of lactobacilli through comparative genomics of 213 strains and associated genera.</title>
        <authorList>
            <person name="Sun Z."/>
            <person name="Harris H.M."/>
            <person name="McCann A."/>
            <person name="Guo C."/>
            <person name="Argimon S."/>
            <person name="Zhang W."/>
            <person name="Yang X."/>
            <person name="Jeffery I.B."/>
            <person name="Cooney J.C."/>
            <person name="Kagawa T.F."/>
            <person name="Liu W."/>
            <person name="Song Y."/>
            <person name="Salvetti E."/>
            <person name="Wrobel A."/>
            <person name="Rasinkangas P."/>
            <person name="Parkhill J."/>
            <person name="Rea M.C."/>
            <person name="O'Sullivan O."/>
            <person name="Ritari J."/>
            <person name="Douillard F.P."/>
            <person name="Paul Ross R."/>
            <person name="Yang R."/>
            <person name="Briner A.E."/>
            <person name="Felis G.E."/>
            <person name="de Vos W.M."/>
            <person name="Barrangou R."/>
            <person name="Klaenhammer T.R."/>
            <person name="Caufield P.W."/>
            <person name="Cui Y."/>
            <person name="Zhang H."/>
            <person name="O'Toole P.W."/>
        </authorList>
    </citation>
    <scope>NUCLEOTIDE SEQUENCE [LARGE SCALE GENOMIC DNA]</scope>
    <source>
        <strain evidence="2 3">DSM 18630</strain>
    </source>
</reference>
<dbReference type="GO" id="GO:0003677">
    <property type="term" value="F:DNA binding"/>
    <property type="evidence" value="ECO:0007669"/>
    <property type="project" value="InterPro"/>
</dbReference>
<dbReference type="InterPro" id="IPR046348">
    <property type="entry name" value="SIS_dom_sf"/>
</dbReference>
<dbReference type="STRING" id="1423750.FC89_GL001422"/>
<dbReference type="Proteomes" id="UP000051451">
    <property type="component" value="Unassembled WGS sequence"/>
</dbReference>
<dbReference type="GO" id="GO:0097367">
    <property type="term" value="F:carbohydrate derivative binding"/>
    <property type="evidence" value="ECO:0007669"/>
    <property type="project" value="InterPro"/>
</dbReference>
<dbReference type="SUPFAM" id="SSF46689">
    <property type="entry name" value="Homeodomain-like"/>
    <property type="match status" value="1"/>
</dbReference>
<dbReference type="GO" id="GO:0003700">
    <property type="term" value="F:DNA-binding transcription factor activity"/>
    <property type="evidence" value="ECO:0007669"/>
    <property type="project" value="InterPro"/>
</dbReference>
<dbReference type="GO" id="GO:1901135">
    <property type="term" value="P:carbohydrate derivative metabolic process"/>
    <property type="evidence" value="ECO:0007669"/>
    <property type="project" value="InterPro"/>
</dbReference>
<dbReference type="Pfam" id="PF01418">
    <property type="entry name" value="HTH_6"/>
    <property type="match status" value="1"/>
</dbReference>
<dbReference type="PANTHER" id="PTHR30514:SF10">
    <property type="entry name" value="MURR_RPIR FAMILY TRANSCRIPTIONAL REGULATOR"/>
    <property type="match status" value="1"/>
</dbReference>
<keyword evidence="3" id="KW-1185">Reference proteome</keyword>
<evidence type="ECO:0000313" key="3">
    <source>
        <dbReference type="Proteomes" id="UP000051451"/>
    </source>
</evidence>
<dbReference type="SUPFAM" id="SSF53697">
    <property type="entry name" value="SIS domain"/>
    <property type="match status" value="1"/>
</dbReference>
<dbReference type="Gene3D" id="3.40.50.10490">
    <property type="entry name" value="Glucose-6-phosphate isomerase like protein, domain 1"/>
    <property type="match status" value="1"/>
</dbReference>
<dbReference type="InterPro" id="IPR009057">
    <property type="entry name" value="Homeodomain-like_sf"/>
</dbReference>
<dbReference type="AlphaFoldDB" id="A0A0R1VS73"/>
<feature type="domain" description="HTH rpiR-type" evidence="1">
    <location>
        <begin position="4"/>
        <end position="81"/>
    </location>
</feature>
<name>A0A0R1VS73_9LACO</name>
<dbReference type="EMBL" id="AZGB01000018">
    <property type="protein sequence ID" value="KRM05715.1"/>
    <property type="molecule type" value="Genomic_DNA"/>
</dbReference>
<proteinExistence type="predicted"/>
<gene>
    <name evidence="2" type="ORF">FC89_GL001422</name>
</gene>
<dbReference type="PANTHER" id="PTHR30514">
    <property type="entry name" value="GLUCOKINASE"/>
    <property type="match status" value="1"/>
</dbReference>
<protein>
    <recommendedName>
        <fullName evidence="1">HTH rpiR-type domain-containing protein</fullName>
    </recommendedName>
</protein>
<accession>A0A0R1VS73</accession>
<dbReference type="PROSITE" id="PS51071">
    <property type="entry name" value="HTH_RPIR"/>
    <property type="match status" value="1"/>
</dbReference>
<evidence type="ECO:0000259" key="1">
    <source>
        <dbReference type="PROSITE" id="PS51071"/>
    </source>
</evidence>